<dbReference type="PANTHER" id="PTHR30154:SF34">
    <property type="entry name" value="TRANSCRIPTIONAL REGULATOR AZLB"/>
    <property type="match status" value="1"/>
</dbReference>
<dbReference type="InterPro" id="IPR056526">
    <property type="entry name" value="TRASH_HVO_1752"/>
</dbReference>
<dbReference type="PRINTS" id="PR00033">
    <property type="entry name" value="HTHASNC"/>
</dbReference>
<dbReference type="InterPro" id="IPR011017">
    <property type="entry name" value="TRASH_dom"/>
</dbReference>
<dbReference type="GO" id="GO:0005829">
    <property type="term" value="C:cytosol"/>
    <property type="evidence" value="ECO:0007669"/>
    <property type="project" value="TreeGrafter"/>
</dbReference>
<proteinExistence type="predicted"/>
<dbReference type="RefSeq" id="WP_342810454.1">
    <property type="nucleotide sequence ID" value="NZ_JAOPJZ010000031.1"/>
</dbReference>
<evidence type="ECO:0000256" key="3">
    <source>
        <dbReference type="ARBA" id="ARBA00023163"/>
    </source>
</evidence>
<evidence type="ECO:0000313" key="6">
    <source>
        <dbReference type="Proteomes" id="UP001321047"/>
    </source>
</evidence>
<dbReference type="InterPro" id="IPR036390">
    <property type="entry name" value="WH_DNA-bd_sf"/>
</dbReference>
<dbReference type="EMBL" id="JAOPJZ010000031">
    <property type="protein sequence ID" value="MCU4754151.1"/>
    <property type="molecule type" value="Genomic_DNA"/>
</dbReference>
<dbReference type="InterPro" id="IPR000485">
    <property type="entry name" value="AsnC-type_HTH_dom"/>
</dbReference>
<dbReference type="Pfam" id="PF24273">
    <property type="entry name" value="TRASH_HVO_1752_C"/>
    <property type="match status" value="1"/>
</dbReference>
<evidence type="ECO:0000313" key="5">
    <source>
        <dbReference type="EMBL" id="MCU4754151.1"/>
    </source>
</evidence>
<dbReference type="AlphaFoldDB" id="A0AAP3E7Z7"/>
<accession>A0AAP3E7Z7</accession>
<dbReference type="SMART" id="SM00344">
    <property type="entry name" value="HTH_ASNC"/>
    <property type="match status" value="1"/>
</dbReference>
<sequence length="196" mass="21791">MRTLDETDLEILRLLVDDARRPYSDIAEQVGVSPPTVSDRIDRLQELGVIQGFSVDIDRTTVSSGTELLIDIELDPSIDNRVAERFGAIEHVEHVFMTADCRLLVVATVSQDRVRDLITEAVDLDLVRSYTVTLLTDRQWTPTVGSTELALACDECSNTVTGDGISTVIDDTRYHFCCPTCQATFEDRYTSLSESA</sequence>
<evidence type="ECO:0000256" key="2">
    <source>
        <dbReference type="ARBA" id="ARBA00023125"/>
    </source>
</evidence>
<evidence type="ECO:0000256" key="1">
    <source>
        <dbReference type="ARBA" id="ARBA00023015"/>
    </source>
</evidence>
<dbReference type="InterPro" id="IPR011991">
    <property type="entry name" value="ArsR-like_HTH"/>
</dbReference>
<reference evidence="5 6" key="1">
    <citation type="submission" date="2022-09" db="EMBL/GenBank/DDBJ databases">
        <title>Enrichment on poylsaccharides allowed isolation of novel metabolic and taxonomic groups of Haloarchaea.</title>
        <authorList>
            <person name="Sorokin D.Y."/>
            <person name="Elcheninov A.G."/>
            <person name="Khizhniak T.V."/>
            <person name="Kolganova T.V."/>
            <person name="Kublanov I.V."/>
        </authorList>
    </citation>
    <scope>NUCLEOTIDE SEQUENCE [LARGE SCALE GENOMIC DNA]</scope>
    <source>
        <strain evidence="5 6">AArc-curdl1</strain>
    </source>
</reference>
<organism evidence="5 6">
    <name type="scientific">Natronosalvus hydrolyticus</name>
    <dbReference type="NCBI Taxonomy" id="2979988"/>
    <lineage>
        <taxon>Archaea</taxon>
        <taxon>Methanobacteriati</taxon>
        <taxon>Methanobacteriota</taxon>
        <taxon>Stenosarchaea group</taxon>
        <taxon>Halobacteria</taxon>
        <taxon>Halobacteriales</taxon>
        <taxon>Natrialbaceae</taxon>
        <taxon>Natronosalvus</taxon>
    </lineage>
</organism>
<dbReference type="GO" id="GO:0043200">
    <property type="term" value="P:response to amino acid"/>
    <property type="evidence" value="ECO:0007669"/>
    <property type="project" value="TreeGrafter"/>
</dbReference>
<keyword evidence="3" id="KW-0804">Transcription</keyword>
<dbReference type="CDD" id="cd00090">
    <property type="entry name" value="HTH_ARSR"/>
    <property type="match status" value="1"/>
</dbReference>
<evidence type="ECO:0000259" key="4">
    <source>
        <dbReference type="PROSITE" id="PS50956"/>
    </source>
</evidence>
<feature type="domain" description="HTH asnC-type" evidence="4">
    <location>
        <begin position="4"/>
        <end position="67"/>
    </location>
</feature>
<dbReference type="SMART" id="SM00746">
    <property type="entry name" value="TRASH"/>
    <property type="match status" value="1"/>
</dbReference>
<dbReference type="InterPro" id="IPR036388">
    <property type="entry name" value="WH-like_DNA-bd_sf"/>
</dbReference>
<dbReference type="PROSITE" id="PS50956">
    <property type="entry name" value="HTH_ASNC_2"/>
    <property type="match status" value="1"/>
</dbReference>
<dbReference type="Proteomes" id="UP001321047">
    <property type="component" value="Unassembled WGS sequence"/>
</dbReference>
<name>A0AAP3E7Z7_9EURY</name>
<dbReference type="Pfam" id="PF13404">
    <property type="entry name" value="HTH_AsnC-type"/>
    <property type="match status" value="1"/>
</dbReference>
<comment type="caution">
    <text evidence="5">The sequence shown here is derived from an EMBL/GenBank/DDBJ whole genome shotgun (WGS) entry which is preliminary data.</text>
</comment>
<dbReference type="InterPro" id="IPR019888">
    <property type="entry name" value="Tscrpt_reg_AsnC-like"/>
</dbReference>
<gene>
    <name evidence="5" type="ORF">OB919_19570</name>
</gene>
<dbReference type="GO" id="GO:0043565">
    <property type="term" value="F:sequence-specific DNA binding"/>
    <property type="evidence" value="ECO:0007669"/>
    <property type="project" value="InterPro"/>
</dbReference>
<dbReference type="Gene3D" id="1.10.10.10">
    <property type="entry name" value="Winged helix-like DNA-binding domain superfamily/Winged helix DNA-binding domain"/>
    <property type="match status" value="1"/>
</dbReference>
<dbReference type="PANTHER" id="PTHR30154">
    <property type="entry name" value="LEUCINE-RESPONSIVE REGULATORY PROTEIN"/>
    <property type="match status" value="1"/>
</dbReference>
<keyword evidence="6" id="KW-1185">Reference proteome</keyword>
<keyword evidence="1" id="KW-0805">Transcription regulation</keyword>
<keyword evidence="2" id="KW-0238">DNA-binding</keyword>
<dbReference type="SUPFAM" id="SSF46785">
    <property type="entry name" value="Winged helix' DNA-binding domain"/>
    <property type="match status" value="1"/>
</dbReference>
<dbReference type="InterPro" id="IPR019885">
    <property type="entry name" value="Tscrpt_reg_HTH_AsnC-type_CS"/>
</dbReference>
<protein>
    <submittedName>
        <fullName evidence="5">AsnC family transcriptional regulator</fullName>
    </submittedName>
</protein>
<dbReference type="PROSITE" id="PS00519">
    <property type="entry name" value="HTH_ASNC_1"/>
    <property type="match status" value="1"/>
</dbReference>